<evidence type="ECO:0000313" key="2">
    <source>
        <dbReference type="EMBL" id="GAI28857.1"/>
    </source>
</evidence>
<proteinExistence type="predicted"/>
<feature type="region of interest" description="Disordered" evidence="1">
    <location>
        <begin position="1"/>
        <end position="24"/>
    </location>
</feature>
<dbReference type="AlphaFoldDB" id="X1MB25"/>
<organism evidence="2">
    <name type="scientific">marine sediment metagenome</name>
    <dbReference type="NCBI Taxonomy" id="412755"/>
    <lineage>
        <taxon>unclassified sequences</taxon>
        <taxon>metagenomes</taxon>
        <taxon>ecological metagenomes</taxon>
    </lineage>
</organism>
<reference evidence="2" key="1">
    <citation type="journal article" date="2014" name="Front. Microbiol.">
        <title>High frequency of phylogenetically diverse reductive dehalogenase-homologous genes in deep subseafloor sedimentary metagenomes.</title>
        <authorList>
            <person name="Kawai M."/>
            <person name="Futagami T."/>
            <person name="Toyoda A."/>
            <person name="Takaki Y."/>
            <person name="Nishi S."/>
            <person name="Hori S."/>
            <person name="Arai W."/>
            <person name="Tsubouchi T."/>
            <person name="Morono Y."/>
            <person name="Uchiyama I."/>
            <person name="Ito T."/>
            <person name="Fujiyama A."/>
            <person name="Inagaki F."/>
            <person name="Takami H."/>
        </authorList>
    </citation>
    <scope>NUCLEOTIDE SEQUENCE</scope>
    <source>
        <strain evidence="2">Expedition CK06-06</strain>
    </source>
</reference>
<protein>
    <submittedName>
        <fullName evidence="2">Uncharacterized protein</fullName>
    </submittedName>
</protein>
<dbReference type="EMBL" id="BARV01023212">
    <property type="protein sequence ID" value="GAI28857.1"/>
    <property type="molecule type" value="Genomic_DNA"/>
</dbReference>
<accession>X1MB25</accession>
<gene>
    <name evidence="2" type="ORF">S06H3_38124</name>
</gene>
<name>X1MB25_9ZZZZ</name>
<evidence type="ECO:0000256" key="1">
    <source>
        <dbReference type="SAM" id="MobiDB-lite"/>
    </source>
</evidence>
<feature type="compositionally biased region" description="Basic and acidic residues" evidence="1">
    <location>
        <begin position="1"/>
        <end position="15"/>
    </location>
</feature>
<comment type="caution">
    <text evidence="2">The sequence shown here is derived from an EMBL/GenBank/DDBJ whole genome shotgun (WGS) entry which is preliminary data.</text>
</comment>
<sequence length="62" mass="6589">MAGELERIEAKRKSPQETMKAKKAATAIPGEEIGRIILKSVPILLDPSIKAASSNSLGMPSK</sequence>